<accession>A0A6B1DUL3</accession>
<protein>
    <recommendedName>
        <fullName evidence="6">NAD kinase</fullName>
        <ecNumber evidence="6">2.7.1.23</ecNumber>
    </recommendedName>
    <alternativeName>
        <fullName evidence="6">ATP-dependent NAD kinase</fullName>
    </alternativeName>
</protein>
<evidence type="ECO:0000313" key="7">
    <source>
        <dbReference type="EMBL" id="MYD90686.1"/>
    </source>
</evidence>
<feature type="binding site" evidence="6">
    <location>
        <position position="228"/>
    </location>
    <ligand>
        <name>NAD(+)</name>
        <dbReference type="ChEBI" id="CHEBI:57540"/>
    </ligand>
</feature>
<dbReference type="Pfam" id="PF20143">
    <property type="entry name" value="NAD_kinase_C"/>
    <property type="match status" value="1"/>
</dbReference>
<dbReference type="GO" id="GO:0005524">
    <property type="term" value="F:ATP binding"/>
    <property type="evidence" value="ECO:0007669"/>
    <property type="project" value="UniProtKB-KW"/>
</dbReference>
<sequence length="305" mass="33198">MFVMSDAFLDGRAATRSPFAAPWRNICVLHHPHKADAALLASEIGDWLTMQGLYEVCHSSSWEPDTLSPRLPHVDVIVAIGGDGTMLRAGRSGAAWGVPVLGINMGKVGFLSEVQPDQWRPAIEAMLAWNCWLEERLMISVRVDRRDPSTGGLQTVHTFAALNDAVISRGSLARVIETRIRLDGENLAAITCDGLIVATPTGSTGYALAAGGPILPPELRNIVIVPVAPHLSLNRPLVLSEGTEVRVRATWDYEAMLTVDGHFHLDMEEGDEVTVVASEHPARYVRTGSRQNFYQTLVGKLGTTY</sequence>
<dbReference type="EMBL" id="VXPY01000073">
    <property type="protein sequence ID" value="MYD90686.1"/>
    <property type="molecule type" value="Genomic_DNA"/>
</dbReference>
<keyword evidence="3 6" id="KW-0521">NADP</keyword>
<dbReference type="InterPro" id="IPR002504">
    <property type="entry name" value="NADK"/>
</dbReference>
<comment type="subcellular location">
    <subcellularLocation>
        <location evidence="6">Cytoplasm</location>
    </subcellularLocation>
</comment>
<dbReference type="InterPro" id="IPR016064">
    <property type="entry name" value="NAD/diacylglycerol_kinase_sf"/>
</dbReference>
<keyword evidence="2 6" id="KW-0418">Kinase</keyword>
<feature type="active site" description="Proton acceptor" evidence="6">
    <location>
        <position position="83"/>
    </location>
</feature>
<keyword evidence="6" id="KW-0963">Cytoplasm</keyword>
<dbReference type="GO" id="GO:0005737">
    <property type="term" value="C:cytoplasm"/>
    <property type="evidence" value="ECO:0007669"/>
    <property type="project" value="UniProtKB-SubCell"/>
</dbReference>
<gene>
    <name evidence="6" type="primary">nadK</name>
    <name evidence="7" type="ORF">F4Y08_10185</name>
</gene>
<feature type="binding site" evidence="6">
    <location>
        <position position="193"/>
    </location>
    <ligand>
        <name>NAD(+)</name>
        <dbReference type="ChEBI" id="CHEBI:57540"/>
    </ligand>
</feature>
<reference evidence="7" key="1">
    <citation type="submission" date="2019-09" db="EMBL/GenBank/DDBJ databases">
        <title>Characterisation of the sponge microbiome using genome-centric metagenomics.</title>
        <authorList>
            <person name="Engelberts J.P."/>
            <person name="Robbins S.J."/>
            <person name="De Goeij J.M."/>
            <person name="Aranda M."/>
            <person name="Bell S.C."/>
            <person name="Webster N.S."/>
        </authorList>
    </citation>
    <scope>NUCLEOTIDE SEQUENCE</scope>
    <source>
        <strain evidence="7">SB0662_bin_9</strain>
    </source>
</reference>
<evidence type="ECO:0000256" key="2">
    <source>
        <dbReference type="ARBA" id="ARBA00022777"/>
    </source>
</evidence>
<organism evidence="7">
    <name type="scientific">Caldilineaceae bacterium SB0662_bin_9</name>
    <dbReference type="NCBI Taxonomy" id="2605258"/>
    <lineage>
        <taxon>Bacteria</taxon>
        <taxon>Bacillati</taxon>
        <taxon>Chloroflexota</taxon>
        <taxon>Caldilineae</taxon>
        <taxon>Caldilineales</taxon>
        <taxon>Caldilineaceae</taxon>
    </lineage>
</organism>
<comment type="catalytic activity">
    <reaction evidence="5 6">
        <text>NAD(+) + ATP = ADP + NADP(+) + H(+)</text>
        <dbReference type="Rhea" id="RHEA:18629"/>
        <dbReference type="ChEBI" id="CHEBI:15378"/>
        <dbReference type="ChEBI" id="CHEBI:30616"/>
        <dbReference type="ChEBI" id="CHEBI:57540"/>
        <dbReference type="ChEBI" id="CHEBI:58349"/>
        <dbReference type="ChEBI" id="CHEBI:456216"/>
        <dbReference type="EC" id="2.7.1.23"/>
    </reaction>
</comment>
<evidence type="ECO:0000256" key="5">
    <source>
        <dbReference type="ARBA" id="ARBA00047925"/>
    </source>
</evidence>
<feature type="binding site" evidence="6">
    <location>
        <position position="88"/>
    </location>
    <ligand>
        <name>NAD(+)</name>
        <dbReference type="ChEBI" id="CHEBI:57540"/>
    </ligand>
</feature>
<evidence type="ECO:0000256" key="3">
    <source>
        <dbReference type="ARBA" id="ARBA00022857"/>
    </source>
</evidence>
<keyword evidence="6" id="KW-0067">ATP-binding</keyword>
<proteinExistence type="inferred from homology"/>
<dbReference type="InterPro" id="IPR017438">
    <property type="entry name" value="ATP-NAD_kinase_N"/>
</dbReference>
<dbReference type="Gene3D" id="3.40.50.10330">
    <property type="entry name" value="Probable inorganic polyphosphate/atp-NAD kinase, domain 1"/>
    <property type="match status" value="1"/>
</dbReference>
<dbReference type="SUPFAM" id="SSF111331">
    <property type="entry name" value="NAD kinase/diacylglycerol kinase-like"/>
    <property type="match status" value="1"/>
</dbReference>
<keyword evidence="6" id="KW-0547">Nucleotide-binding</keyword>
<comment type="similarity">
    <text evidence="6">Belongs to the NAD kinase family.</text>
</comment>
<dbReference type="GO" id="GO:0006741">
    <property type="term" value="P:NADP+ biosynthetic process"/>
    <property type="evidence" value="ECO:0007669"/>
    <property type="project" value="UniProtKB-UniRule"/>
</dbReference>
<evidence type="ECO:0000256" key="1">
    <source>
        <dbReference type="ARBA" id="ARBA00022679"/>
    </source>
</evidence>
<dbReference type="Pfam" id="PF01513">
    <property type="entry name" value="NAD_kinase"/>
    <property type="match status" value="1"/>
</dbReference>
<comment type="caution">
    <text evidence="6">Lacks conserved residue(s) required for the propagation of feature annotation.</text>
</comment>
<comment type="caution">
    <text evidence="7">The sequence shown here is derived from an EMBL/GenBank/DDBJ whole genome shotgun (WGS) entry which is preliminary data.</text>
</comment>
<dbReference type="PANTHER" id="PTHR20275:SF0">
    <property type="entry name" value="NAD KINASE"/>
    <property type="match status" value="1"/>
</dbReference>
<dbReference type="GO" id="GO:0003951">
    <property type="term" value="F:NAD+ kinase activity"/>
    <property type="evidence" value="ECO:0007669"/>
    <property type="project" value="UniProtKB-UniRule"/>
</dbReference>
<keyword evidence="4 6" id="KW-0520">NAD</keyword>
<evidence type="ECO:0000256" key="4">
    <source>
        <dbReference type="ARBA" id="ARBA00023027"/>
    </source>
</evidence>
<dbReference type="GO" id="GO:0051287">
    <property type="term" value="F:NAD binding"/>
    <property type="evidence" value="ECO:0007669"/>
    <property type="project" value="UniProtKB-ARBA"/>
</dbReference>
<name>A0A6B1DUL3_9CHLR</name>
<dbReference type="InterPro" id="IPR017437">
    <property type="entry name" value="ATP-NAD_kinase_PpnK-typ_C"/>
</dbReference>
<comment type="function">
    <text evidence="6">Involved in the regulation of the intracellular balance of NAD and NADP, and is a key enzyme in the biosynthesis of NADP. Catalyzes specifically the phosphorylation on 2'-hydroxyl of the adenosine moiety of NAD to yield NADP.</text>
</comment>
<dbReference type="EC" id="2.7.1.23" evidence="6"/>
<feature type="binding site" evidence="6">
    <location>
        <begin position="163"/>
        <end position="164"/>
    </location>
    <ligand>
        <name>NAD(+)</name>
        <dbReference type="ChEBI" id="CHEBI:57540"/>
    </ligand>
</feature>
<dbReference type="PANTHER" id="PTHR20275">
    <property type="entry name" value="NAD KINASE"/>
    <property type="match status" value="1"/>
</dbReference>
<dbReference type="AlphaFoldDB" id="A0A6B1DUL3"/>
<feature type="binding site" evidence="6">
    <location>
        <begin position="83"/>
        <end position="84"/>
    </location>
    <ligand>
        <name>NAD(+)</name>
        <dbReference type="ChEBI" id="CHEBI:57540"/>
    </ligand>
</feature>
<dbReference type="HAMAP" id="MF_00361">
    <property type="entry name" value="NAD_kinase"/>
    <property type="match status" value="1"/>
</dbReference>
<dbReference type="Gene3D" id="2.60.200.30">
    <property type="entry name" value="Probable inorganic polyphosphate/atp-NAD kinase, domain 2"/>
    <property type="match status" value="1"/>
</dbReference>
<keyword evidence="1 6" id="KW-0808">Transferase</keyword>
<comment type="cofactor">
    <cofactor evidence="6">
        <name>a divalent metal cation</name>
        <dbReference type="ChEBI" id="CHEBI:60240"/>
    </cofactor>
</comment>
<dbReference type="GO" id="GO:0046872">
    <property type="term" value="F:metal ion binding"/>
    <property type="evidence" value="ECO:0007669"/>
    <property type="project" value="UniProtKB-UniRule"/>
</dbReference>
<evidence type="ECO:0000256" key="6">
    <source>
        <dbReference type="HAMAP-Rule" id="MF_00361"/>
    </source>
</evidence>
<feature type="binding site" evidence="6">
    <location>
        <position position="174"/>
    </location>
    <ligand>
        <name>NAD(+)</name>
        <dbReference type="ChEBI" id="CHEBI:57540"/>
    </ligand>
</feature>
<dbReference type="GO" id="GO:0019674">
    <property type="term" value="P:NAD+ metabolic process"/>
    <property type="evidence" value="ECO:0007669"/>
    <property type="project" value="InterPro"/>
</dbReference>